<sequence>MRSRGGALMYRAIAAELTKIRTLPAALATISAALVLPPALSFAMGLNVAASRSPAATGDDTGGFEVAGFGQPLVILLAALIVGCEYQNGLLRSSQLAVPNRLRLLGAKAIVVAALAFLLAVVAVGFGVAVRQVSTGGAGIAELELTPAMTLNLLMVGLNWTCISLISAALTVLARSILLPVIVLIPLVLGLGVALVGLLPWLKFAPDLAGLQLISRYPGMGLLEPLPGGVVMVAWVVLLLAPAFVLFGRRDA</sequence>
<name>A0A2S3Z6X1_9MICO</name>
<dbReference type="EMBL" id="PPXD01000030">
    <property type="protein sequence ID" value="POH60881.1"/>
    <property type="molecule type" value="Genomic_DNA"/>
</dbReference>
<reference evidence="2 3" key="1">
    <citation type="submission" date="2018-01" db="EMBL/GenBank/DDBJ databases">
        <title>Cryobacterium sp. nov., from glaciers in China.</title>
        <authorList>
            <person name="Liu Q."/>
            <person name="Xin Y.-H."/>
        </authorList>
    </citation>
    <scope>NUCLEOTIDE SEQUENCE [LARGE SCALE GENOMIC DNA]</scope>
    <source>
        <strain evidence="2 3">TMN-42</strain>
    </source>
</reference>
<feature type="transmembrane region" description="Helical" evidence="1">
    <location>
        <begin position="105"/>
        <end position="129"/>
    </location>
</feature>
<dbReference type="Pfam" id="PF12730">
    <property type="entry name" value="ABC2_membrane_4"/>
    <property type="match status" value="1"/>
</dbReference>
<feature type="transmembrane region" description="Helical" evidence="1">
    <location>
        <begin position="177"/>
        <end position="202"/>
    </location>
</feature>
<gene>
    <name evidence="2" type="ORF">C3B61_18795</name>
</gene>
<accession>A0A2S3Z6X1</accession>
<evidence type="ECO:0000256" key="1">
    <source>
        <dbReference type="SAM" id="Phobius"/>
    </source>
</evidence>
<proteinExistence type="predicted"/>
<dbReference type="Proteomes" id="UP000237340">
    <property type="component" value="Unassembled WGS sequence"/>
</dbReference>
<feature type="transmembrane region" description="Helical" evidence="1">
    <location>
        <begin position="149"/>
        <end position="170"/>
    </location>
</feature>
<keyword evidence="3" id="KW-1185">Reference proteome</keyword>
<feature type="transmembrane region" description="Helical" evidence="1">
    <location>
        <begin position="226"/>
        <end position="247"/>
    </location>
</feature>
<keyword evidence="1" id="KW-0812">Transmembrane</keyword>
<dbReference type="AlphaFoldDB" id="A0A2S3Z6X1"/>
<evidence type="ECO:0000313" key="3">
    <source>
        <dbReference type="Proteomes" id="UP000237340"/>
    </source>
</evidence>
<evidence type="ECO:0000313" key="2">
    <source>
        <dbReference type="EMBL" id="POH60881.1"/>
    </source>
</evidence>
<organism evidence="2 3">
    <name type="scientific">Cryobacterium zongtaii</name>
    <dbReference type="NCBI Taxonomy" id="1259217"/>
    <lineage>
        <taxon>Bacteria</taxon>
        <taxon>Bacillati</taxon>
        <taxon>Actinomycetota</taxon>
        <taxon>Actinomycetes</taxon>
        <taxon>Micrococcales</taxon>
        <taxon>Microbacteriaceae</taxon>
        <taxon>Cryobacterium</taxon>
    </lineage>
</organism>
<protein>
    <recommendedName>
        <fullName evidence="4">ABC transporter permease</fullName>
    </recommendedName>
</protein>
<keyword evidence="1" id="KW-0472">Membrane</keyword>
<evidence type="ECO:0008006" key="4">
    <source>
        <dbReference type="Google" id="ProtNLM"/>
    </source>
</evidence>
<feature type="transmembrane region" description="Helical" evidence="1">
    <location>
        <begin position="67"/>
        <end position="84"/>
    </location>
</feature>
<comment type="caution">
    <text evidence="2">The sequence shown here is derived from an EMBL/GenBank/DDBJ whole genome shotgun (WGS) entry which is preliminary data.</text>
</comment>
<keyword evidence="1" id="KW-1133">Transmembrane helix</keyword>